<keyword evidence="2" id="KW-1185">Reference proteome</keyword>
<dbReference type="OrthoDB" id="9769293at2"/>
<dbReference type="EMBL" id="FPAJ01000002">
    <property type="protein sequence ID" value="SFS67952.1"/>
    <property type="molecule type" value="Genomic_DNA"/>
</dbReference>
<accession>A0A1I6RTF5</accession>
<dbReference type="Proteomes" id="UP000199239">
    <property type="component" value="Unassembled WGS sequence"/>
</dbReference>
<dbReference type="SUPFAM" id="SSF110849">
    <property type="entry name" value="ParB/Sulfiredoxin"/>
    <property type="match status" value="1"/>
</dbReference>
<protein>
    <recommendedName>
        <fullName evidence="3">ParB-like nuclease domain-containing protein</fullName>
    </recommendedName>
</protein>
<dbReference type="InterPro" id="IPR036086">
    <property type="entry name" value="ParB/Sulfiredoxin_sf"/>
</dbReference>
<evidence type="ECO:0008006" key="3">
    <source>
        <dbReference type="Google" id="ProtNLM"/>
    </source>
</evidence>
<evidence type="ECO:0000313" key="2">
    <source>
        <dbReference type="Proteomes" id="UP000199239"/>
    </source>
</evidence>
<dbReference type="STRING" id="394264.SAMN04488040_1480"/>
<sequence length="359" mass="40942">MKQRKIEYIDLDSIALDPRNPRLGRSAHNKDLAQDEIFNLMRDWSLEELATSFLESGFWAHEAVLCVEEEIHGDVRLVVIEGNRRIAALKRLQKTFGGDETSRKWLEIIDGVAQPDKLFGEVPFIRLDAREEVDAFLGFRHVTGIKEWAPPEKAQFISKLIDENGLTYRDVMRQIGSKTPTVQRNYIAYSILIQMEDTEGLDIGKVEDKFSVLFLSLARSAVRDFLGVADKFDVEPKDVRPPVSDNHIVNLKEYARWLFGDEENAPVVTDSRQVDKFATVLASDEGLDYLRTVKRPSLEKAFVIAGGDQEELYELMTTAAYNVEEALSSIHHYAQDEKLIRVVKRLSANVAQINKIFEL</sequence>
<organism evidence="1 2">
    <name type="scientific">Sulfitobacter marinus</name>
    <dbReference type="NCBI Taxonomy" id="394264"/>
    <lineage>
        <taxon>Bacteria</taxon>
        <taxon>Pseudomonadati</taxon>
        <taxon>Pseudomonadota</taxon>
        <taxon>Alphaproteobacteria</taxon>
        <taxon>Rhodobacterales</taxon>
        <taxon>Roseobacteraceae</taxon>
        <taxon>Sulfitobacter</taxon>
    </lineage>
</organism>
<dbReference type="AlphaFoldDB" id="A0A1I6RTF5"/>
<dbReference type="RefSeq" id="WP_093915703.1">
    <property type="nucleotide sequence ID" value="NZ_FPAJ01000002.1"/>
</dbReference>
<evidence type="ECO:0000313" key="1">
    <source>
        <dbReference type="EMBL" id="SFS67952.1"/>
    </source>
</evidence>
<reference evidence="2" key="1">
    <citation type="submission" date="2016-10" db="EMBL/GenBank/DDBJ databases">
        <authorList>
            <person name="Varghese N."/>
            <person name="Submissions S."/>
        </authorList>
    </citation>
    <scope>NUCLEOTIDE SEQUENCE [LARGE SCALE GENOMIC DNA]</scope>
    <source>
        <strain evidence="2">DSM 23422</strain>
    </source>
</reference>
<gene>
    <name evidence="1" type="ORF">SAMN04488040_1480</name>
</gene>
<proteinExistence type="predicted"/>
<name>A0A1I6RTF5_9RHOB</name>